<dbReference type="Proteomes" id="UP001211907">
    <property type="component" value="Unassembled WGS sequence"/>
</dbReference>
<organism evidence="2 3">
    <name type="scientific">Physocladia obscura</name>
    <dbReference type="NCBI Taxonomy" id="109957"/>
    <lineage>
        <taxon>Eukaryota</taxon>
        <taxon>Fungi</taxon>
        <taxon>Fungi incertae sedis</taxon>
        <taxon>Chytridiomycota</taxon>
        <taxon>Chytridiomycota incertae sedis</taxon>
        <taxon>Chytridiomycetes</taxon>
        <taxon>Chytridiales</taxon>
        <taxon>Chytriomycetaceae</taxon>
        <taxon>Physocladia</taxon>
    </lineage>
</organism>
<evidence type="ECO:0000313" key="3">
    <source>
        <dbReference type="Proteomes" id="UP001211907"/>
    </source>
</evidence>
<evidence type="ECO:0000256" key="1">
    <source>
        <dbReference type="SAM" id="MobiDB-lite"/>
    </source>
</evidence>
<sequence>VSSNENFTGEKSMKEIKKSAQMAEKDTELRRRNINSAASKIDNIPSKNVSVDTLASDDADPQAKAKAVK</sequence>
<proteinExistence type="predicted"/>
<feature type="compositionally biased region" description="Basic and acidic residues" evidence="1">
    <location>
        <begin position="11"/>
        <end position="31"/>
    </location>
</feature>
<gene>
    <name evidence="2" type="ORF">HK100_008451</name>
</gene>
<dbReference type="EMBL" id="JADGJH010004107">
    <property type="protein sequence ID" value="KAJ3087220.1"/>
    <property type="molecule type" value="Genomic_DNA"/>
</dbReference>
<dbReference type="AlphaFoldDB" id="A0AAD5SP58"/>
<accession>A0AAD5SP58</accession>
<feature type="non-terminal residue" evidence="2">
    <location>
        <position position="1"/>
    </location>
</feature>
<protein>
    <submittedName>
        <fullName evidence="2">Uncharacterized protein</fullName>
    </submittedName>
</protein>
<comment type="caution">
    <text evidence="2">The sequence shown here is derived from an EMBL/GenBank/DDBJ whole genome shotgun (WGS) entry which is preliminary data.</text>
</comment>
<feature type="region of interest" description="Disordered" evidence="1">
    <location>
        <begin position="1"/>
        <end position="69"/>
    </location>
</feature>
<evidence type="ECO:0000313" key="2">
    <source>
        <dbReference type="EMBL" id="KAJ3087220.1"/>
    </source>
</evidence>
<name>A0AAD5SP58_9FUNG</name>
<keyword evidence="3" id="KW-1185">Reference proteome</keyword>
<reference evidence="2" key="1">
    <citation type="submission" date="2020-05" db="EMBL/GenBank/DDBJ databases">
        <title>Phylogenomic resolution of chytrid fungi.</title>
        <authorList>
            <person name="Stajich J.E."/>
            <person name="Amses K."/>
            <person name="Simmons R."/>
            <person name="Seto K."/>
            <person name="Myers J."/>
            <person name="Bonds A."/>
            <person name="Quandt C.A."/>
            <person name="Barry K."/>
            <person name="Liu P."/>
            <person name="Grigoriev I."/>
            <person name="Longcore J.E."/>
            <person name="James T.Y."/>
        </authorList>
    </citation>
    <scope>NUCLEOTIDE SEQUENCE</scope>
    <source>
        <strain evidence="2">JEL0513</strain>
    </source>
</reference>